<sequence>MIKEASIILILSTLKPIGLATAKDVNSREFTSHSNGTVSVMVPGTSTIQSLQPVQFCGEFVPLRQSNVTRRWVTVLLQQSRHRDYLLRLRKRAVKFFPVIEPVLVRYNIPRDFKYLPLVESDLSGTSTSPKGAGGYWQLMPQTARDFGLIVRPGNDERRDLYKSTVAACRYLQELHHELGSWTLVAAAYNSGVTHVQNRIDQQGVRSYYNLRLHRETSTYLYRVLAYKELLTRPRMYSDMLSPAVLADLTRPLPGERFQPGVLPFSRPSSGPGVEPEPTWGPRSRNFLEETLAQIVGEPEENNTTSDAGSASMTSSPGQTPATMAGLLGLRVLRFRRTRLWQVFLAAKRKIQPLFDWDWV</sequence>
<evidence type="ECO:0000313" key="5">
    <source>
        <dbReference type="Proteomes" id="UP000271925"/>
    </source>
</evidence>
<dbReference type="AlphaFoldDB" id="A0A3P1BIX0"/>
<gene>
    <name evidence="4" type="ORF">EHT25_21885</name>
</gene>
<evidence type="ECO:0000256" key="1">
    <source>
        <dbReference type="ARBA" id="ARBA00007734"/>
    </source>
</evidence>
<comment type="caution">
    <text evidence="4">The sequence shown here is derived from an EMBL/GenBank/DDBJ whole genome shotgun (WGS) entry which is preliminary data.</text>
</comment>
<feature type="domain" description="Transglycosylase SLT" evidence="3">
    <location>
        <begin position="111"/>
        <end position="208"/>
    </location>
</feature>
<dbReference type="Proteomes" id="UP000271925">
    <property type="component" value="Unassembled WGS sequence"/>
</dbReference>
<protein>
    <submittedName>
        <fullName evidence="4">Lytic transglycosylase domain-containing protein</fullName>
    </submittedName>
</protein>
<proteinExistence type="inferred from homology"/>
<dbReference type="PANTHER" id="PTHR37423">
    <property type="entry name" value="SOLUBLE LYTIC MUREIN TRANSGLYCOSYLASE-RELATED"/>
    <property type="match status" value="1"/>
</dbReference>
<feature type="region of interest" description="Disordered" evidence="2">
    <location>
        <begin position="299"/>
        <end position="321"/>
    </location>
</feature>
<dbReference type="RefSeq" id="WP_124877311.1">
    <property type="nucleotide sequence ID" value="NZ_RQJO01000010.1"/>
</dbReference>
<evidence type="ECO:0000313" key="4">
    <source>
        <dbReference type="EMBL" id="RRB00846.1"/>
    </source>
</evidence>
<reference evidence="4 5" key="1">
    <citation type="submission" date="2018-11" db="EMBL/GenBank/DDBJ databases">
        <authorList>
            <person name="Zhou Z."/>
            <person name="Wang G."/>
        </authorList>
    </citation>
    <scope>NUCLEOTIDE SEQUENCE [LARGE SCALE GENOMIC DNA]</scope>
    <source>
        <strain evidence="4 5">KCTC52004</strain>
    </source>
</reference>
<dbReference type="Pfam" id="PF01464">
    <property type="entry name" value="SLT"/>
    <property type="match status" value="1"/>
</dbReference>
<organism evidence="4 5">
    <name type="scientific">Larkinella rosea</name>
    <dbReference type="NCBI Taxonomy" id="2025312"/>
    <lineage>
        <taxon>Bacteria</taxon>
        <taxon>Pseudomonadati</taxon>
        <taxon>Bacteroidota</taxon>
        <taxon>Cytophagia</taxon>
        <taxon>Cytophagales</taxon>
        <taxon>Spirosomataceae</taxon>
        <taxon>Larkinella</taxon>
    </lineage>
</organism>
<name>A0A3P1BIX0_9BACT</name>
<dbReference type="Gene3D" id="1.10.530.10">
    <property type="match status" value="1"/>
</dbReference>
<accession>A0A3P1BIX0</accession>
<evidence type="ECO:0000259" key="3">
    <source>
        <dbReference type="Pfam" id="PF01464"/>
    </source>
</evidence>
<feature type="region of interest" description="Disordered" evidence="2">
    <location>
        <begin position="260"/>
        <end position="283"/>
    </location>
</feature>
<dbReference type="CDD" id="cd16894">
    <property type="entry name" value="MltD-like"/>
    <property type="match status" value="1"/>
</dbReference>
<dbReference type="EMBL" id="RQJO01000010">
    <property type="protein sequence ID" value="RRB00846.1"/>
    <property type="molecule type" value="Genomic_DNA"/>
</dbReference>
<keyword evidence="5" id="KW-1185">Reference proteome</keyword>
<dbReference type="OrthoDB" id="9815002at2"/>
<dbReference type="InterPro" id="IPR023346">
    <property type="entry name" value="Lysozyme-like_dom_sf"/>
</dbReference>
<comment type="similarity">
    <text evidence="1">Belongs to the transglycosylase Slt family.</text>
</comment>
<dbReference type="PANTHER" id="PTHR37423:SF2">
    <property type="entry name" value="MEMBRANE-BOUND LYTIC MUREIN TRANSGLYCOSYLASE C"/>
    <property type="match status" value="1"/>
</dbReference>
<dbReference type="SUPFAM" id="SSF53955">
    <property type="entry name" value="Lysozyme-like"/>
    <property type="match status" value="1"/>
</dbReference>
<feature type="compositionally biased region" description="Polar residues" evidence="2">
    <location>
        <begin position="302"/>
        <end position="321"/>
    </location>
</feature>
<evidence type="ECO:0000256" key="2">
    <source>
        <dbReference type="SAM" id="MobiDB-lite"/>
    </source>
</evidence>
<dbReference type="InterPro" id="IPR008258">
    <property type="entry name" value="Transglycosylase_SLT_dom_1"/>
</dbReference>